<protein>
    <submittedName>
        <fullName evidence="1">Uncharacterized protein</fullName>
    </submittedName>
</protein>
<gene>
    <name evidence="1" type="ORF">MM415B02518_0008</name>
</gene>
<name>A0A6M3L8Y4_9ZZZZ</name>
<evidence type="ECO:0000313" key="1">
    <source>
        <dbReference type="EMBL" id="QJA89665.1"/>
    </source>
</evidence>
<dbReference type="AlphaFoldDB" id="A0A6M3L8Y4"/>
<accession>A0A6M3L8Y4</accession>
<dbReference type="EMBL" id="MT142860">
    <property type="protein sequence ID" value="QJA89665.1"/>
    <property type="molecule type" value="Genomic_DNA"/>
</dbReference>
<reference evidence="1" key="1">
    <citation type="submission" date="2020-03" db="EMBL/GenBank/DDBJ databases">
        <title>The deep terrestrial virosphere.</title>
        <authorList>
            <person name="Holmfeldt K."/>
            <person name="Nilsson E."/>
            <person name="Simone D."/>
            <person name="Lopez-Fernandez M."/>
            <person name="Wu X."/>
            <person name="de Brujin I."/>
            <person name="Lundin D."/>
            <person name="Andersson A."/>
            <person name="Bertilsson S."/>
            <person name="Dopson M."/>
        </authorList>
    </citation>
    <scope>NUCLEOTIDE SEQUENCE</scope>
    <source>
        <strain evidence="1">MM415B02518</strain>
    </source>
</reference>
<proteinExistence type="predicted"/>
<organism evidence="1">
    <name type="scientific">viral metagenome</name>
    <dbReference type="NCBI Taxonomy" id="1070528"/>
    <lineage>
        <taxon>unclassified sequences</taxon>
        <taxon>metagenomes</taxon>
        <taxon>organismal metagenomes</taxon>
    </lineage>
</organism>
<sequence length="85" mass="9824">MAIYQDFSYQKAAIERIKAGMDAPEMVELSRHYTAIPIQGIYEGLRRIPQKQRPATAIPNIQESISDGERSWQITAQSKLWMMIR</sequence>